<evidence type="ECO:0000313" key="2">
    <source>
        <dbReference type="Proteomes" id="UP000887013"/>
    </source>
</evidence>
<proteinExistence type="predicted"/>
<name>A0A8X6MM87_NEPPI</name>
<keyword evidence="2" id="KW-1185">Reference proteome</keyword>
<gene>
    <name evidence="1" type="primary">AVEN_41888_1</name>
    <name evidence="1" type="ORF">NPIL_186901</name>
</gene>
<reference evidence="1" key="1">
    <citation type="submission" date="2020-08" db="EMBL/GenBank/DDBJ databases">
        <title>Multicomponent nature underlies the extraordinary mechanical properties of spider dragline silk.</title>
        <authorList>
            <person name="Kono N."/>
            <person name="Nakamura H."/>
            <person name="Mori M."/>
            <person name="Yoshida Y."/>
            <person name="Ohtoshi R."/>
            <person name="Malay A.D."/>
            <person name="Moran D.A.P."/>
            <person name="Tomita M."/>
            <person name="Numata K."/>
            <person name="Arakawa K."/>
        </authorList>
    </citation>
    <scope>NUCLEOTIDE SEQUENCE</scope>
</reference>
<dbReference type="Proteomes" id="UP000887013">
    <property type="component" value="Unassembled WGS sequence"/>
</dbReference>
<protein>
    <submittedName>
        <fullName evidence="1">Uncharacterized protein</fullName>
    </submittedName>
</protein>
<organism evidence="1 2">
    <name type="scientific">Nephila pilipes</name>
    <name type="common">Giant wood spider</name>
    <name type="synonym">Nephila maculata</name>
    <dbReference type="NCBI Taxonomy" id="299642"/>
    <lineage>
        <taxon>Eukaryota</taxon>
        <taxon>Metazoa</taxon>
        <taxon>Ecdysozoa</taxon>
        <taxon>Arthropoda</taxon>
        <taxon>Chelicerata</taxon>
        <taxon>Arachnida</taxon>
        <taxon>Araneae</taxon>
        <taxon>Araneomorphae</taxon>
        <taxon>Entelegynae</taxon>
        <taxon>Araneoidea</taxon>
        <taxon>Nephilidae</taxon>
        <taxon>Nephila</taxon>
    </lineage>
</organism>
<accession>A0A8X6MM87</accession>
<dbReference type="PANTHER" id="PTHR38681">
    <property type="entry name" value="RETROVIRUS-RELATED POL POLYPROTEIN FROM TRANSPOSON 412-LIKE PROTEIN-RELATED"/>
    <property type="match status" value="1"/>
</dbReference>
<dbReference type="AlphaFoldDB" id="A0A8X6MM87"/>
<comment type="caution">
    <text evidence="1">The sequence shown here is derived from an EMBL/GenBank/DDBJ whole genome shotgun (WGS) entry which is preliminary data.</text>
</comment>
<sequence length="259" mass="29379">MMGIIYHKSANFRNQFSNLYNLRLPEDQHSDKEMRCLMDSETDLDLRLMHLASSDKPLFLERLGWALERFHHQPKSALMAHLPESRLDILPLVLLGIWTSYKDDVDTSAAELVYRMALKLPAEFFSSSLSNASAPEFLQSFRSYVRSVNITILGGLSSALVHQIEFQFIMAAIPSKSSKFLTVIAALSSNFPSCVTDIYEIPPADEGIAYQTSSAHYEGRSISTFFVHNSFGSAKTYIRRTKIHFRKHCLSSAMPQKLF</sequence>
<dbReference type="PANTHER" id="PTHR38681:SF1">
    <property type="entry name" value="RETROVIRUS-RELATED POL POLYPROTEIN FROM TRANSPOSON 412-LIKE PROTEIN"/>
    <property type="match status" value="1"/>
</dbReference>
<dbReference type="EMBL" id="BMAW01000084">
    <property type="protein sequence ID" value="GFS67243.1"/>
    <property type="molecule type" value="Genomic_DNA"/>
</dbReference>
<evidence type="ECO:0000313" key="1">
    <source>
        <dbReference type="EMBL" id="GFS67243.1"/>
    </source>
</evidence>